<organism evidence="1 2">
    <name type="scientific">Filobacillus milosensis</name>
    <dbReference type="NCBI Taxonomy" id="94137"/>
    <lineage>
        <taxon>Bacteria</taxon>
        <taxon>Bacillati</taxon>
        <taxon>Bacillota</taxon>
        <taxon>Bacilli</taxon>
        <taxon>Bacillales</taxon>
        <taxon>Bacillaceae</taxon>
        <taxon>Filobacillus</taxon>
    </lineage>
</organism>
<dbReference type="EMBL" id="SOPW01000010">
    <property type="protein sequence ID" value="TFB19641.1"/>
    <property type="molecule type" value="Genomic_DNA"/>
</dbReference>
<evidence type="ECO:0008006" key="3">
    <source>
        <dbReference type="Google" id="ProtNLM"/>
    </source>
</evidence>
<name>A0A4Y8IGI3_9BACI</name>
<accession>A0A4Y8IGI3</accession>
<dbReference type="Gene3D" id="1.50.10.20">
    <property type="match status" value="1"/>
</dbReference>
<dbReference type="InterPro" id="IPR008930">
    <property type="entry name" value="Terpenoid_cyclase/PrenylTrfase"/>
</dbReference>
<dbReference type="OrthoDB" id="3286086at2"/>
<reference evidence="1 2" key="1">
    <citation type="submission" date="2019-03" db="EMBL/GenBank/DDBJ databases">
        <authorList>
            <person name="He R.-H."/>
        </authorList>
    </citation>
    <scope>NUCLEOTIDE SEQUENCE [LARGE SCALE GENOMIC DNA]</scope>
    <source>
        <strain evidence="2">SH 714</strain>
    </source>
</reference>
<sequence>MKRHARPLEAARWEYNFEDGTKEQVLKCLKAFQNDDGGFGHGIEPDFWLPQSSSMSTWAAGQILIEVKADASDEMVQGMISYLVRTYDHETGMWPSVLPENNNYPHAPWWGWHEGVQENWMFNPGVELAAFLIHWSEENSEAASIGWASVEKAVDHLMNSNKMDFHEVNNFQEMIRMLEVRQETFNERVSFSYDAVTKQINDLAEKSAEKDPSDWATGYKPLPLDFVNSPDDVLYERFGPSLIERNLEFFFNQMTDEGTWDVSWDWGSYPKEFAISRRYWQGILTVNRYKKLKSFGIE</sequence>
<evidence type="ECO:0000313" key="2">
    <source>
        <dbReference type="Proteomes" id="UP000297975"/>
    </source>
</evidence>
<protein>
    <recommendedName>
        <fullName evidence="3">Squalene cyclase</fullName>
    </recommendedName>
</protein>
<dbReference type="SUPFAM" id="SSF48239">
    <property type="entry name" value="Terpenoid cyclases/Protein prenyltransferases"/>
    <property type="match status" value="1"/>
</dbReference>
<keyword evidence="2" id="KW-1185">Reference proteome</keyword>
<dbReference type="Proteomes" id="UP000297975">
    <property type="component" value="Unassembled WGS sequence"/>
</dbReference>
<dbReference type="AlphaFoldDB" id="A0A4Y8IGI3"/>
<evidence type="ECO:0000313" key="1">
    <source>
        <dbReference type="EMBL" id="TFB19641.1"/>
    </source>
</evidence>
<comment type="caution">
    <text evidence="1">The sequence shown here is derived from an EMBL/GenBank/DDBJ whole genome shotgun (WGS) entry which is preliminary data.</text>
</comment>
<gene>
    <name evidence="1" type="ORF">E3U55_10555</name>
</gene>
<proteinExistence type="predicted"/>